<comment type="subcellular location">
    <subcellularLocation>
        <location evidence="3">Cytoplasm</location>
    </subcellularLocation>
</comment>
<dbReference type="GeneID" id="73345939"/>
<comment type="similarity">
    <text evidence="3">Belongs to the TRAFAC class OBG-HflX-like GTPase superfamily. OBG GTPase family. YchF/OLA1 subfamily.</text>
</comment>
<proteinExistence type="inferred from homology"/>
<dbReference type="PROSITE" id="PS51710">
    <property type="entry name" value="G_OBG"/>
    <property type="match status" value="1"/>
</dbReference>
<dbReference type="PANTHER" id="PTHR23305">
    <property type="entry name" value="OBG GTPASE FAMILY"/>
    <property type="match status" value="1"/>
</dbReference>
<feature type="region of interest" description="Disordered" evidence="4">
    <location>
        <begin position="1086"/>
        <end position="1108"/>
    </location>
</feature>
<dbReference type="KEGG" id="clup:CLUP02_11964"/>
<dbReference type="EMBL" id="CP019478">
    <property type="protein sequence ID" value="UQC86463.1"/>
    <property type="molecule type" value="Genomic_DNA"/>
</dbReference>
<protein>
    <recommendedName>
        <fullName evidence="3">Obg-like ATPase 1</fullName>
    </recommendedName>
</protein>
<keyword evidence="3" id="KW-0963">Cytoplasm</keyword>
<dbReference type="GO" id="GO:0043023">
    <property type="term" value="F:ribosomal large subunit binding"/>
    <property type="evidence" value="ECO:0007669"/>
    <property type="project" value="UniProtKB-UniRule"/>
</dbReference>
<dbReference type="Gene3D" id="3.40.50.300">
    <property type="entry name" value="P-loop containing nucleotide triphosphate hydrolases"/>
    <property type="match status" value="1"/>
</dbReference>
<dbReference type="PRINTS" id="PR00326">
    <property type="entry name" value="GTP1OBG"/>
</dbReference>
<reference evidence="7" key="1">
    <citation type="journal article" date="2021" name="Mol. Plant Microbe Interact.">
        <title>Complete Genome Sequence of the Plant-Pathogenic Fungus Colletotrichum lupini.</title>
        <authorList>
            <person name="Baroncelli R."/>
            <person name="Pensec F."/>
            <person name="Da Lio D."/>
            <person name="Boufleur T."/>
            <person name="Vicente I."/>
            <person name="Sarrocco S."/>
            <person name="Picot A."/>
            <person name="Baraldi E."/>
            <person name="Sukno S."/>
            <person name="Thon M."/>
            <person name="Le Floch G."/>
        </authorList>
    </citation>
    <scope>NUCLEOTIDE SEQUENCE</scope>
    <source>
        <strain evidence="7">IMI 504893</strain>
    </source>
</reference>
<dbReference type="Pfam" id="PF01926">
    <property type="entry name" value="MMR_HSR1"/>
    <property type="match status" value="1"/>
</dbReference>
<dbReference type="InterPro" id="IPR041706">
    <property type="entry name" value="YchF_N"/>
</dbReference>
<dbReference type="InterPro" id="IPR006073">
    <property type="entry name" value="GTP-bd"/>
</dbReference>
<dbReference type="Gene3D" id="1.10.150.300">
    <property type="entry name" value="TGS-like domain"/>
    <property type="match status" value="1"/>
</dbReference>
<dbReference type="GO" id="GO:0005737">
    <property type="term" value="C:cytoplasm"/>
    <property type="evidence" value="ECO:0007669"/>
    <property type="project" value="UniProtKB-SubCell"/>
</dbReference>
<dbReference type="RefSeq" id="XP_049148074.1">
    <property type="nucleotide sequence ID" value="XM_049290929.1"/>
</dbReference>
<evidence type="ECO:0000256" key="1">
    <source>
        <dbReference type="ARBA" id="ARBA00022741"/>
    </source>
</evidence>
<dbReference type="PANTHER" id="PTHR23305:SF11">
    <property type="entry name" value="OBG-LIKE ATPASE 1"/>
    <property type="match status" value="1"/>
</dbReference>
<dbReference type="InterPro" id="IPR027417">
    <property type="entry name" value="P-loop_NTPase"/>
</dbReference>
<dbReference type="FunFam" id="3.10.20.30:FF:000001">
    <property type="entry name" value="Ribosome-binding ATPase YchF"/>
    <property type="match status" value="1"/>
</dbReference>
<keyword evidence="8" id="KW-1185">Reference proteome</keyword>
<evidence type="ECO:0000259" key="6">
    <source>
        <dbReference type="PROSITE" id="PS51880"/>
    </source>
</evidence>
<dbReference type="InterPro" id="IPR013029">
    <property type="entry name" value="YchF_C"/>
</dbReference>
<dbReference type="GO" id="GO:0005525">
    <property type="term" value="F:GTP binding"/>
    <property type="evidence" value="ECO:0007669"/>
    <property type="project" value="InterPro"/>
</dbReference>
<evidence type="ECO:0000259" key="5">
    <source>
        <dbReference type="PROSITE" id="PS51710"/>
    </source>
</evidence>
<dbReference type="Gene3D" id="3.10.20.30">
    <property type="match status" value="1"/>
</dbReference>
<evidence type="ECO:0000313" key="8">
    <source>
        <dbReference type="Proteomes" id="UP000830671"/>
    </source>
</evidence>
<dbReference type="InterPro" id="IPR023192">
    <property type="entry name" value="TGS-like_dom_sf"/>
</dbReference>
<dbReference type="PROSITE" id="PS51880">
    <property type="entry name" value="TGS"/>
    <property type="match status" value="1"/>
</dbReference>
<dbReference type="SUPFAM" id="SSF81271">
    <property type="entry name" value="TGS-like"/>
    <property type="match status" value="1"/>
</dbReference>
<evidence type="ECO:0000256" key="4">
    <source>
        <dbReference type="SAM" id="MobiDB-lite"/>
    </source>
</evidence>
<dbReference type="InterPro" id="IPR012675">
    <property type="entry name" value="Beta-grasp_dom_sf"/>
</dbReference>
<dbReference type="Pfam" id="PF06071">
    <property type="entry name" value="YchF-GTPase_C"/>
    <property type="match status" value="1"/>
</dbReference>
<keyword evidence="1 3" id="KW-0547">Nucleotide-binding</keyword>
<dbReference type="InterPro" id="IPR004396">
    <property type="entry name" value="ATPase_YchF/OLA1"/>
</dbReference>
<feature type="binding site" evidence="3">
    <location>
        <begin position="30"/>
        <end position="35"/>
    </location>
    <ligand>
        <name>ATP</name>
        <dbReference type="ChEBI" id="CHEBI:30616"/>
    </ligand>
</feature>
<dbReference type="Pfam" id="PF20150">
    <property type="entry name" value="2EXR"/>
    <property type="match status" value="1"/>
</dbReference>
<dbReference type="GO" id="GO:0016887">
    <property type="term" value="F:ATP hydrolysis activity"/>
    <property type="evidence" value="ECO:0007669"/>
    <property type="project" value="UniProtKB-UniRule"/>
</dbReference>
<dbReference type="NCBIfam" id="TIGR00092">
    <property type="entry name" value="redox-regulated ATPase YchF"/>
    <property type="match status" value="1"/>
</dbReference>
<dbReference type="InterPro" id="IPR031167">
    <property type="entry name" value="G_OBG"/>
</dbReference>
<feature type="region of interest" description="Disordered" evidence="4">
    <location>
        <begin position="467"/>
        <end position="522"/>
    </location>
</feature>
<feature type="domain" description="TGS" evidence="6">
    <location>
        <begin position="306"/>
        <end position="389"/>
    </location>
</feature>
<dbReference type="Proteomes" id="UP000830671">
    <property type="component" value="Chromosome 6"/>
</dbReference>
<dbReference type="GO" id="GO:0005524">
    <property type="term" value="F:ATP binding"/>
    <property type="evidence" value="ECO:0007669"/>
    <property type="project" value="UniProtKB-UniRule"/>
</dbReference>
<accession>A0A9Q8T079</accession>
<feature type="domain" description="OBG-type G" evidence="5">
    <location>
        <begin position="21"/>
        <end position="284"/>
    </location>
</feature>
<comment type="subunit">
    <text evidence="3">Monomer.</text>
</comment>
<dbReference type="InterPro" id="IPR045518">
    <property type="entry name" value="2EXR"/>
</dbReference>
<dbReference type="InterPro" id="IPR012676">
    <property type="entry name" value="TGS-like"/>
</dbReference>
<organism evidence="7 8">
    <name type="scientific">Colletotrichum lupini</name>
    <dbReference type="NCBI Taxonomy" id="145971"/>
    <lineage>
        <taxon>Eukaryota</taxon>
        <taxon>Fungi</taxon>
        <taxon>Dikarya</taxon>
        <taxon>Ascomycota</taxon>
        <taxon>Pezizomycotina</taxon>
        <taxon>Sordariomycetes</taxon>
        <taxon>Hypocreomycetidae</taxon>
        <taxon>Glomerellales</taxon>
        <taxon>Glomerellaceae</taxon>
        <taxon>Colletotrichum</taxon>
        <taxon>Colletotrichum acutatum species complex</taxon>
    </lineage>
</organism>
<name>A0A9Q8T079_9PEZI</name>
<comment type="function">
    <text evidence="3">Hydrolyzes ATP, and can also hydrolyze GTP with lower efficiency. Has lower affinity for GTP.</text>
</comment>
<feature type="binding site" evidence="3">
    <location>
        <position position="232"/>
    </location>
    <ligand>
        <name>ATP</name>
        <dbReference type="ChEBI" id="CHEBI:30616"/>
    </ligand>
</feature>
<evidence type="ECO:0000313" key="7">
    <source>
        <dbReference type="EMBL" id="UQC86463.1"/>
    </source>
</evidence>
<evidence type="ECO:0000256" key="2">
    <source>
        <dbReference type="ARBA" id="ARBA00022840"/>
    </source>
</evidence>
<sequence>MPPKKQVVEEKILLGRPGNNLKSGIVGLANVGKSTLFQAITKCNLGNPANFPYATIDPEEARVIVPDERYDWLCEKYNPKSRVPANLTVYDIAGLTRGASTGAGLGNAFLSHIRAVDAIFQVVRCFDDAEIIHVEGDVNPTRDLDIISDELRLKDIEFTEKALENQKKKTRSGGKGLEHKKAIEEQATIEKILQHLKDGNEVRKGTWGPKEIEVINPLFLLTAKPVVYLVNLSEKDFIRKKNKYLPKVAEWVKEHAQGDPIIPISVSFEERLTRYETEAESKEEQKNVGAESALPKIVLQMRKVLNLGSFFTTGTDEVRQWTLRNGTKAPQAAGVIHTDFEKTFIQVLVYNFTTLKELGTEAEVKAKGKVMTKGKDYVVEDGDILLIKAGAAKGCQMGVPPTQLLSDRSTDQLASIPAELHSSSKCCYPFNLQYDVSTSNKSWAWTKHISDEAECHRIFTNTFRTAVRPRSSTKGPLDLDDTPLNDPLSPKAAATEDTTQQRPISGQRSPALPHSPAAPPVKTTVTKDFGFLLRPEIYHTIQPVNVPVAFRNSSKQPPADAPLEDLLAKGHFRAAAIAAVQELTATGSPGRPRVAPSDHQRIFSLLYTRLACLTLIDATAVAAQEVRALEDLNAGVYIDETTGEHLVPWELRVLNVRLQALGFSDPRRSVMSYHDLAREAREQISKATARHDNSARELWKARLQDLGVAVAGALVEMDDPAGAAHHLATLKDRGNGKMALSRALLWLHLGDADAARRCVVPGEGSGEDGKHAETVVGALCQMADGEYEAALATWRGLREEVADEMIGVNMAVCLLYTGKLTEARAIFEDMVGSGYSSHTLLFNLSTTYELCTERNRNLKVRLVDKVADLEETPRGWEKNNADFKFLMSVWSPKTDLPNWSHPSRLHPCRFNEPSLRTGMHSRGPDLLTTLTKMLTYETCMLLQTDKPYSQHQTKMDFPRFPAPGGDVFDVGTCNVLIRDVAGGSSHEPRISYFVNQLDPFSISQFISNNMESRTFQERTLHLLERIAESQTALEARLVTMETMLSHHNTQPPQHLSFPQFRQLPPELRLRVWSLVAIPSRVLRLDARDGKKTKSHKSGSPPPLLRPPAIAGACRESRAVATKHGALARLTYEGGEVGKGGRTRCYWFDGDRDVLELDSWVDVEGDQPRGIRGLVQRARHVLVGRAEAEWYARLFERAALVKRVSLKFDVLGVRCSTHGRDAVRRMFGGGGAETTIVVTDLEDADEIARVKSVLGSGWRNPVFLEFDLELWARSGTERVGRAVRDEKWMRRLNGTWASEVARGWVMARAGASILANDGGRGDGGDQEEDGVRVTSDKGASEMKLRIAKATALDVEDEYVRQALLGMPEVSKAAFVIFGFQLPPFSETLRL</sequence>
<dbReference type="CDD" id="cd01900">
    <property type="entry name" value="YchF"/>
    <property type="match status" value="1"/>
</dbReference>
<dbReference type="HAMAP" id="MF_00944">
    <property type="entry name" value="YchF_OLA1_ATPase"/>
    <property type="match status" value="1"/>
</dbReference>
<feature type="compositionally biased region" description="Polar residues" evidence="4">
    <location>
        <begin position="496"/>
        <end position="508"/>
    </location>
</feature>
<dbReference type="CDD" id="cd04867">
    <property type="entry name" value="TGS_YchF_OLA1"/>
    <property type="match status" value="1"/>
</dbReference>
<gene>
    <name evidence="7" type="ORF">CLUP02_11964</name>
</gene>
<dbReference type="FunFam" id="1.10.150.300:FF:000001">
    <property type="entry name" value="Ribosome-binding ATPase YchF"/>
    <property type="match status" value="1"/>
</dbReference>
<dbReference type="SUPFAM" id="SSF52540">
    <property type="entry name" value="P-loop containing nucleoside triphosphate hydrolases"/>
    <property type="match status" value="1"/>
</dbReference>
<evidence type="ECO:0000256" key="3">
    <source>
        <dbReference type="HAMAP-Rule" id="MF_03167"/>
    </source>
</evidence>
<keyword evidence="3" id="KW-0378">Hydrolase</keyword>
<keyword evidence="2 3" id="KW-0067">ATP-binding</keyword>
<dbReference type="InterPro" id="IPR004095">
    <property type="entry name" value="TGS"/>
</dbReference>